<sequence>MQDIECSSFRPSLTYQLIPGWFCRDLRELLCLFPRYVDVVQHENELSHSSSETCNVTSQSYSGAGLLEIAWMRSVGIREQQQ</sequence>
<organism evidence="1 2">
    <name type="scientific">Caerostris extrusa</name>
    <name type="common">Bark spider</name>
    <name type="synonym">Caerostris bankana</name>
    <dbReference type="NCBI Taxonomy" id="172846"/>
    <lineage>
        <taxon>Eukaryota</taxon>
        <taxon>Metazoa</taxon>
        <taxon>Ecdysozoa</taxon>
        <taxon>Arthropoda</taxon>
        <taxon>Chelicerata</taxon>
        <taxon>Arachnida</taxon>
        <taxon>Araneae</taxon>
        <taxon>Araneomorphae</taxon>
        <taxon>Entelegynae</taxon>
        <taxon>Araneoidea</taxon>
        <taxon>Araneidae</taxon>
        <taxon>Caerostris</taxon>
    </lineage>
</organism>
<evidence type="ECO:0000313" key="2">
    <source>
        <dbReference type="Proteomes" id="UP001054945"/>
    </source>
</evidence>
<accession>A0AAV4Q3X0</accession>
<evidence type="ECO:0000313" key="1">
    <source>
        <dbReference type="EMBL" id="GIY04024.1"/>
    </source>
</evidence>
<proteinExistence type="predicted"/>
<keyword evidence="2" id="KW-1185">Reference proteome</keyword>
<dbReference type="EMBL" id="BPLR01005653">
    <property type="protein sequence ID" value="GIY04024.1"/>
    <property type="molecule type" value="Genomic_DNA"/>
</dbReference>
<dbReference type="Proteomes" id="UP001054945">
    <property type="component" value="Unassembled WGS sequence"/>
</dbReference>
<reference evidence="1 2" key="1">
    <citation type="submission" date="2021-06" db="EMBL/GenBank/DDBJ databases">
        <title>Caerostris extrusa draft genome.</title>
        <authorList>
            <person name="Kono N."/>
            <person name="Arakawa K."/>
        </authorList>
    </citation>
    <scope>NUCLEOTIDE SEQUENCE [LARGE SCALE GENOMIC DNA]</scope>
</reference>
<dbReference type="AlphaFoldDB" id="A0AAV4Q3X0"/>
<gene>
    <name evidence="1" type="ORF">CEXT_314671</name>
</gene>
<name>A0AAV4Q3X0_CAEEX</name>
<protein>
    <submittedName>
        <fullName evidence="1">Uncharacterized protein</fullName>
    </submittedName>
</protein>
<comment type="caution">
    <text evidence="1">The sequence shown here is derived from an EMBL/GenBank/DDBJ whole genome shotgun (WGS) entry which is preliminary data.</text>
</comment>